<comment type="caution">
    <text evidence="7">The sequence shown here is derived from an EMBL/GenBank/DDBJ whole genome shotgun (WGS) entry which is preliminary data.</text>
</comment>
<dbReference type="GO" id="GO:0003677">
    <property type="term" value="F:DNA binding"/>
    <property type="evidence" value="ECO:0007669"/>
    <property type="project" value="InterPro"/>
</dbReference>
<feature type="region of interest" description="Disordered" evidence="5">
    <location>
        <begin position="1"/>
        <end position="36"/>
    </location>
</feature>
<keyword evidence="2" id="KW-0805">Transcription regulation</keyword>
<accession>A0A9J6BJX8</accession>
<evidence type="ECO:0000313" key="8">
    <source>
        <dbReference type="Proteomes" id="UP001107558"/>
    </source>
</evidence>
<feature type="domain" description="Plus3" evidence="6">
    <location>
        <begin position="167"/>
        <end position="298"/>
    </location>
</feature>
<evidence type="ECO:0000256" key="3">
    <source>
        <dbReference type="ARBA" id="ARBA00023163"/>
    </source>
</evidence>
<dbReference type="InterPro" id="IPR004343">
    <property type="entry name" value="Plus-3_dom"/>
</dbReference>
<dbReference type="SUPFAM" id="SSF159042">
    <property type="entry name" value="Plus3-like"/>
    <property type="match status" value="1"/>
</dbReference>
<keyword evidence="3" id="KW-0804">Transcription</keyword>
<dbReference type="SMART" id="SM00719">
    <property type="entry name" value="Plus3"/>
    <property type="match status" value="1"/>
</dbReference>
<dbReference type="EMBL" id="JADBJN010000003">
    <property type="protein sequence ID" value="KAG5670016.1"/>
    <property type="molecule type" value="Genomic_DNA"/>
</dbReference>
<comment type="subcellular location">
    <subcellularLocation>
        <location evidence="1">Nucleus</location>
    </subcellularLocation>
</comment>
<dbReference type="GO" id="GO:0016593">
    <property type="term" value="C:Cdc73/Paf1 complex"/>
    <property type="evidence" value="ECO:0007669"/>
    <property type="project" value="TreeGrafter"/>
</dbReference>
<evidence type="ECO:0000256" key="4">
    <source>
        <dbReference type="ARBA" id="ARBA00023242"/>
    </source>
</evidence>
<proteinExistence type="predicted"/>
<dbReference type="AlphaFoldDB" id="A0A9J6BJX8"/>
<dbReference type="PANTHER" id="PTHR13115">
    <property type="entry name" value="RNA POLYMERASE-ASSOCIATED PROTEIN RTF1 HOMOLOG"/>
    <property type="match status" value="1"/>
</dbReference>
<evidence type="ECO:0000256" key="5">
    <source>
        <dbReference type="SAM" id="MobiDB-lite"/>
    </source>
</evidence>
<dbReference type="InterPro" id="IPR036128">
    <property type="entry name" value="Plus3-like_sf"/>
</dbReference>
<keyword evidence="4" id="KW-0539">Nucleus</keyword>
<sequence>MKNQEEENFASKFDSSSSESEFNDGYESDLMAGEHDRTMLQMMSEKERETELFKRGERRDMLKRQWEIKKKIKQAKKKEGVQVTEEQQKNRTIDRKKKIEVTKIEVKRNNALAQLKAEREVKSQKKEPANEINFYEDVNFINDKNESSENALENYHPELTNFQPILISTLKELNELQVKRHIFEKIINNPLFDKIIIGLYIRANVGKPNQVNPYRVAQIVGVSDGAKVYNFGNKCIKKVLKLRISNKNEILRLEYISNQSFEKHEFLEWIKFCKMNGNELPRIDQIKDKDKKIAMILDVRKELNKPETTEKESSRIINFAMKKRNLMTEREIAMSDCDIERMTEIDEEIKILNEQAEEIEKIRTASIRNIAYINERNRRLNILDSEISIREDMRIKEAQKSKGESWDPFIRRTTKPSIPFKTFNPEINNEAVVISDNVPKISNPQIISQNLIESAKTPKVDMNMYELHDFEIDIDIDMTNQPPSLDRITLPPINPPSQNPLPYGWRKWEEFKNKNGII</sequence>
<dbReference type="OrthoDB" id="166375at2759"/>
<dbReference type="Proteomes" id="UP001107558">
    <property type="component" value="Chromosome 3"/>
</dbReference>
<dbReference type="Pfam" id="PF03126">
    <property type="entry name" value="Plus-3"/>
    <property type="match status" value="1"/>
</dbReference>
<evidence type="ECO:0000313" key="7">
    <source>
        <dbReference type="EMBL" id="KAG5670016.1"/>
    </source>
</evidence>
<reference evidence="7" key="1">
    <citation type="submission" date="2021-03" db="EMBL/GenBank/DDBJ databases">
        <title>Chromosome level genome of the anhydrobiotic midge Polypedilum vanderplanki.</title>
        <authorList>
            <person name="Yoshida Y."/>
            <person name="Kikawada T."/>
            <person name="Gusev O."/>
        </authorList>
    </citation>
    <scope>NUCLEOTIDE SEQUENCE</scope>
    <source>
        <strain evidence="7">NIAS01</strain>
        <tissue evidence="7">Whole body or cell culture</tissue>
    </source>
</reference>
<dbReference type="GO" id="GO:1990269">
    <property type="term" value="F:RNA polymerase II C-terminal domain phosphoserine binding"/>
    <property type="evidence" value="ECO:0007669"/>
    <property type="project" value="TreeGrafter"/>
</dbReference>
<evidence type="ECO:0000259" key="6">
    <source>
        <dbReference type="PROSITE" id="PS51360"/>
    </source>
</evidence>
<dbReference type="Gene3D" id="3.90.70.200">
    <property type="entry name" value="Plus-3 domain"/>
    <property type="match status" value="1"/>
</dbReference>
<dbReference type="PROSITE" id="PS51360">
    <property type="entry name" value="PLUS3"/>
    <property type="match status" value="1"/>
</dbReference>
<keyword evidence="8" id="KW-1185">Reference proteome</keyword>
<protein>
    <recommendedName>
        <fullName evidence="6">Plus3 domain-containing protein</fullName>
    </recommendedName>
</protein>
<dbReference type="PANTHER" id="PTHR13115:SF8">
    <property type="entry name" value="RNA POLYMERASE-ASSOCIATED PROTEIN RTF1 HOMOLOG"/>
    <property type="match status" value="1"/>
</dbReference>
<name>A0A9J6BJX8_POLVA</name>
<organism evidence="7 8">
    <name type="scientific">Polypedilum vanderplanki</name>
    <name type="common">Sleeping chironomid midge</name>
    <dbReference type="NCBI Taxonomy" id="319348"/>
    <lineage>
        <taxon>Eukaryota</taxon>
        <taxon>Metazoa</taxon>
        <taxon>Ecdysozoa</taxon>
        <taxon>Arthropoda</taxon>
        <taxon>Hexapoda</taxon>
        <taxon>Insecta</taxon>
        <taxon>Pterygota</taxon>
        <taxon>Neoptera</taxon>
        <taxon>Endopterygota</taxon>
        <taxon>Diptera</taxon>
        <taxon>Nematocera</taxon>
        <taxon>Chironomoidea</taxon>
        <taxon>Chironomidae</taxon>
        <taxon>Chironominae</taxon>
        <taxon>Polypedilum</taxon>
        <taxon>Polypedilum</taxon>
    </lineage>
</organism>
<evidence type="ECO:0000256" key="1">
    <source>
        <dbReference type="ARBA" id="ARBA00004123"/>
    </source>
</evidence>
<gene>
    <name evidence="7" type="ORF">PVAND_000303</name>
</gene>
<evidence type="ECO:0000256" key="2">
    <source>
        <dbReference type="ARBA" id="ARBA00023015"/>
    </source>
</evidence>